<evidence type="ECO:0000313" key="2">
    <source>
        <dbReference type="EMBL" id="ACM57732.1"/>
    </source>
</evidence>
<evidence type="ECO:0000313" key="3">
    <source>
        <dbReference type="Proteomes" id="UP000000740"/>
    </source>
</evidence>
<evidence type="ECO:0000256" key="1">
    <source>
        <dbReference type="SAM" id="Phobius"/>
    </source>
</evidence>
<reference evidence="2 3" key="1">
    <citation type="journal article" date="2016" name="Stand. Genomic Sci.">
        <title>Complete genome sequence of the Antarctic Halorubrum lacusprofundi type strain ACAM 34.</title>
        <authorList>
            <person name="Anderson I.J."/>
            <person name="DasSarma P."/>
            <person name="Lucas S."/>
            <person name="Copeland A."/>
            <person name="Lapidus A."/>
            <person name="Del Rio T.G."/>
            <person name="Tice H."/>
            <person name="Dalin E."/>
            <person name="Bruce D.C."/>
            <person name="Goodwin L."/>
            <person name="Pitluck S."/>
            <person name="Sims D."/>
            <person name="Brettin T.S."/>
            <person name="Detter J.C."/>
            <person name="Han C.S."/>
            <person name="Larimer F."/>
            <person name="Hauser L."/>
            <person name="Land M."/>
            <person name="Ivanova N."/>
            <person name="Richardson P."/>
            <person name="Cavicchioli R."/>
            <person name="DasSarma S."/>
            <person name="Woese C.R."/>
            <person name="Kyrpides N.C."/>
        </authorList>
    </citation>
    <scope>NUCLEOTIDE SEQUENCE [LARGE SCALE GENOMIC DNA]</scope>
    <source>
        <strain evidence="3">ATCC 49239 / DSM 5036 / JCM 8891 / ACAM 34</strain>
    </source>
</reference>
<proteinExistence type="predicted"/>
<dbReference type="Proteomes" id="UP000000740">
    <property type="component" value="Chromosome 1"/>
</dbReference>
<keyword evidence="1" id="KW-0472">Membrane</keyword>
<dbReference type="HOGENOM" id="CLU_3178473_0_0_2"/>
<keyword evidence="1" id="KW-0812">Transmembrane</keyword>
<dbReference type="AlphaFoldDB" id="B9LR78"/>
<accession>B9LR78</accession>
<feature type="transmembrane region" description="Helical" evidence="1">
    <location>
        <begin position="20"/>
        <end position="45"/>
    </location>
</feature>
<keyword evidence="3" id="KW-1185">Reference proteome</keyword>
<dbReference type="RefSeq" id="WP_015910855.1">
    <property type="nucleotide sequence ID" value="NC_012029.1"/>
</dbReference>
<name>B9LR78_HALLT</name>
<dbReference type="KEGG" id="hla:Hlac_2155"/>
<sequence length="46" mass="4553">MSLSASARSSPIASADTGFASLNVFVTTVASVASLTLLVELIGVVV</sequence>
<gene>
    <name evidence="2" type="ordered locus">Hlac_2155</name>
</gene>
<dbReference type="GeneID" id="42369473"/>
<keyword evidence="1" id="KW-1133">Transmembrane helix</keyword>
<protein>
    <submittedName>
        <fullName evidence="2">Uncharacterized protein</fullName>
    </submittedName>
</protein>
<dbReference type="EMBL" id="CP001365">
    <property type="protein sequence ID" value="ACM57732.1"/>
    <property type="molecule type" value="Genomic_DNA"/>
</dbReference>
<organism evidence="2 3">
    <name type="scientific">Halorubrum lacusprofundi (strain ATCC 49239 / DSM 5036 / JCM 8891 / ACAM 34)</name>
    <dbReference type="NCBI Taxonomy" id="416348"/>
    <lineage>
        <taxon>Archaea</taxon>
        <taxon>Methanobacteriati</taxon>
        <taxon>Methanobacteriota</taxon>
        <taxon>Stenosarchaea group</taxon>
        <taxon>Halobacteria</taxon>
        <taxon>Halobacteriales</taxon>
        <taxon>Haloferacaceae</taxon>
        <taxon>Halorubrum</taxon>
    </lineage>
</organism>